<name>A0A9N9NZE7_9GLOM</name>
<protein>
    <submittedName>
        <fullName evidence="2">6375_t:CDS:1</fullName>
    </submittedName>
</protein>
<dbReference type="AlphaFoldDB" id="A0A9N9NZE7"/>
<organism evidence="2 3">
    <name type="scientific">Funneliformis caledonium</name>
    <dbReference type="NCBI Taxonomy" id="1117310"/>
    <lineage>
        <taxon>Eukaryota</taxon>
        <taxon>Fungi</taxon>
        <taxon>Fungi incertae sedis</taxon>
        <taxon>Mucoromycota</taxon>
        <taxon>Glomeromycotina</taxon>
        <taxon>Glomeromycetes</taxon>
        <taxon>Glomerales</taxon>
        <taxon>Glomeraceae</taxon>
        <taxon>Funneliformis</taxon>
    </lineage>
</organism>
<comment type="caution">
    <text evidence="2">The sequence shown here is derived from an EMBL/GenBank/DDBJ whole genome shotgun (WGS) entry which is preliminary data.</text>
</comment>
<keyword evidence="3" id="KW-1185">Reference proteome</keyword>
<accession>A0A9N9NZE7</accession>
<feature type="region of interest" description="Disordered" evidence="1">
    <location>
        <begin position="1"/>
        <end position="138"/>
    </location>
</feature>
<evidence type="ECO:0000313" key="2">
    <source>
        <dbReference type="EMBL" id="CAG8777796.1"/>
    </source>
</evidence>
<sequence length="138" mass="14741">SERPKSPNVSTKKPSASPTPTPNKPSPKLGPRSNSSDLFGSMLGNISTSSLQNSLSSRQVQNLSQSLKSKSSDLLANIRTSRGSNDIDINISTHASSQTGSPQSTLQESRRSSQRTSLDSDLDILDDSSRKNSTLPIE</sequence>
<feature type="compositionally biased region" description="Low complexity" evidence="1">
    <location>
        <begin position="47"/>
        <end position="75"/>
    </location>
</feature>
<feature type="compositionally biased region" description="Polar residues" evidence="1">
    <location>
        <begin position="90"/>
        <end position="107"/>
    </location>
</feature>
<gene>
    <name evidence="2" type="ORF">FCALED_LOCUS17935</name>
</gene>
<evidence type="ECO:0000256" key="1">
    <source>
        <dbReference type="SAM" id="MobiDB-lite"/>
    </source>
</evidence>
<evidence type="ECO:0000313" key="3">
    <source>
        <dbReference type="Proteomes" id="UP000789570"/>
    </source>
</evidence>
<dbReference type="EMBL" id="CAJVPQ010030958">
    <property type="protein sequence ID" value="CAG8777796.1"/>
    <property type="molecule type" value="Genomic_DNA"/>
</dbReference>
<feature type="non-terminal residue" evidence="2">
    <location>
        <position position="1"/>
    </location>
</feature>
<reference evidence="2" key="1">
    <citation type="submission" date="2021-06" db="EMBL/GenBank/DDBJ databases">
        <authorList>
            <person name="Kallberg Y."/>
            <person name="Tangrot J."/>
            <person name="Rosling A."/>
        </authorList>
    </citation>
    <scope>NUCLEOTIDE SEQUENCE</scope>
    <source>
        <strain evidence="2">UK204</strain>
    </source>
</reference>
<feature type="non-terminal residue" evidence="2">
    <location>
        <position position="138"/>
    </location>
</feature>
<dbReference type="Proteomes" id="UP000789570">
    <property type="component" value="Unassembled WGS sequence"/>
</dbReference>
<proteinExistence type="predicted"/>